<dbReference type="InterPro" id="IPR006571">
    <property type="entry name" value="TLDc_dom"/>
</dbReference>
<proteinExistence type="predicted"/>
<feature type="domain" description="TLDc" evidence="1">
    <location>
        <begin position="3"/>
        <end position="103"/>
    </location>
</feature>
<evidence type="ECO:0000313" key="2">
    <source>
        <dbReference type="EMBL" id="CAD8180784.1"/>
    </source>
</evidence>
<reference evidence="2" key="1">
    <citation type="submission" date="2021-01" db="EMBL/GenBank/DDBJ databases">
        <authorList>
            <consortium name="Genoscope - CEA"/>
            <person name="William W."/>
        </authorList>
    </citation>
    <scope>NUCLEOTIDE SEQUENCE</scope>
</reference>
<evidence type="ECO:0000313" key="3">
    <source>
        <dbReference type="Proteomes" id="UP000683925"/>
    </source>
</evidence>
<organism evidence="2 3">
    <name type="scientific">Paramecium octaurelia</name>
    <dbReference type="NCBI Taxonomy" id="43137"/>
    <lineage>
        <taxon>Eukaryota</taxon>
        <taxon>Sar</taxon>
        <taxon>Alveolata</taxon>
        <taxon>Ciliophora</taxon>
        <taxon>Intramacronucleata</taxon>
        <taxon>Oligohymenophorea</taxon>
        <taxon>Peniculida</taxon>
        <taxon>Parameciidae</taxon>
        <taxon>Paramecium</taxon>
    </lineage>
</organism>
<evidence type="ECO:0000259" key="1">
    <source>
        <dbReference type="Pfam" id="PF07534"/>
    </source>
</evidence>
<accession>A0A8S1VSZ5</accession>
<name>A0A8S1VSZ5_PAROT</name>
<gene>
    <name evidence="2" type="ORF">POCTA_138.1.T0750223</name>
</gene>
<comment type="caution">
    <text evidence="2">The sequence shown here is derived from an EMBL/GenBank/DDBJ whole genome shotgun (WGS) entry which is preliminary data.</text>
</comment>
<dbReference type="Proteomes" id="UP000683925">
    <property type="component" value="Unassembled WGS sequence"/>
</dbReference>
<sequence>MKSTLIYQGTRDGFNGQSFWKASYNKESLLTIIQSKSEYIFGAYSLCKWVPGQGQTADPTYASFLFSQTHNLVYPQKSCASAIYCSFSNGPAFGGGPDIWNVEILLMTFLDQVTPISLINIKVEKTILIRQDKFSQKQRNANFMKYNLFEIDS</sequence>
<dbReference type="EMBL" id="CAJJDP010000074">
    <property type="protein sequence ID" value="CAD8180784.1"/>
    <property type="molecule type" value="Genomic_DNA"/>
</dbReference>
<dbReference type="OrthoDB" id="10001977at2759"/>
<dbReference type="AlphaFoldDB" id="A0A8S1VSZ5"/>
<keyword evidence="3" id="KW-1185">Reference proteome</keyword>
<dbReference type="Pfam" id="PF07534">
    <property type="entry name" value="TLD"/>
    <property type="match status" value="1"/>
</dbReference>
<protein>
    <recommendedName>
        <fullName evidence="1">TLDc domain-containing protein</fullName>
    </recommendedName>
</protein>